<protein>
    <submittedName>
        <fullName evidence="1">Uncharacterized protein</fullName>
    </submittedName>
</protein>
<organism evidence="1">
    <name type="scientific">Arundo donax</name>
    <name type="common">Giant reed</name>
    <name type="synonym">Donax arundinaceus</name>
    <dbReference type="NCBI Taxonomy" id="35708"/>
    <lineage>
        <taxon>Eukaryota</taxon>
        <taxon>Viridiplantae</taxon>
        <taxon>Streptophyta</taxon>
        <taxon>Embryophyta</taxon>
        <taxon>Tracheophyta</taxon>
        <taxon>Spermatophyta</taxon>
        <taxon>Magnoliopsida</taxon>
        <taxon>Liliopsida</taxon>
        <taxon>Poales</taxon>
        <taxon>Poaceae</taxon>
        <taxon>PACMAD clade</taxon>
        <taxon>Arundinoideae</taxon>
        <taxon>Arundineae</taxon>
        <taxon>Arundo</taxon>
    </lineage>
</organism>
<reference evidence="1" key="1">
    <citation type="submission" date="2014-09" db="EMBL/GenBank/DDBJ databases">
        <authorList>
            <person name="Magalhaes I.L.F."/>
            <person name="Oliveira U."/>
            <person name="Santos F.R."/>
            <person name="Vidigal T.H.D.A."/>
            <person name="Brescovit A.D."/>
            <person name="Santos A.J."/>
        </authorList>
    </citation>
    <scope>NUCLEOTIDE SEQUENCE</scope>
    <source>
        <tissue evidence="1">Shoot tissue taken approximately 20 cm above the soil surface</tissue>
    </source>
</reference>
<proteinExistence type="predicted"/>
<name>A0A0A8Z4N8_ARUDO</name>
<dbReference type="AlphaFoldDB" id="A0A0A8Z4N8"/>
<dbReference type="EMBL" id="GBRH01266180">
    <property type="protein sequence ID" value="JAD31715.1"/>
    <property type="molecule type" value="Transcribed_RNA"/>
</dbReference>
<accession>A0A0A8Z4N8</accession>
<sequence length="49" mass="5754">MTTFFFVGNNNNHSAWRVMSSCHKCSKQFRCSRADMKDTLNITQEVHIM</sequence>
<reference evidence="1" key="2">
    <citation type="journal article" date="2015" name="Data Brief">
        <title>Shoot transcriptome of the giant reed, Arundo donax.</title>
        <authorList>
            <person name="Barrero R.A."/>
            <person name="Guerrero F.D."/>
            <person name="Moolhuijzen P."/>
            <person name="Goolsby J.A."/>
            <person name="Tidwell J."/>
            <person name="Bellgard S.E."/>
            <person name="Bellgard M.I."/>
        </authorList>
    </citation>
    <scope>NUCLEOTIDE SEQUENCE</scope>
    <source>
        <tissue evidence="1">Shoot tissue taken approximately 20 cm above the soil surface</tissue>
    </source>
</reference>
<evidence type="ECO:0000313" key="1">
    <source>
        <dbReference type="EMBL" id="JAD31715.1"/>
    </source>
</evidence>